<evidence type="ECO:0000256" key="2">
    <source>
        <dbReference type="ARBA" id="ARBA00004590"/>
    </source>
</evidence>
<evidence type="ECO:0000313" key="13">
    <source>
        <dbReference type="Proteomes" id="UP000297245"/>
    </source>
</evidence>
<evidence type="ECO:0000256" key="3">
    <source>
        <dbReference type="ARBA" id="ARBA00009731"/>
    </source>
</evidence>
<dbReference type="GO" id="GO:0043541">
    <property type="term" value="C:UDP-N-acetylglucosamine transferase complex"/>
    <property type="evidence" value="ECO:0007669"/>
    <property type="project" value="TreeGrafter"/>
</dbReference>
<dbReference type="GO" id="GO:0031965">
    <property type="term" value="C:nuclear membrane"/>
    <property type="evidence" value="ECO:0007669"/>
    <property type="project" value="UniProtKB-SubCell"/>
</dbReference>
<dbReference type="Gene3D" id="3.40.50.2000">
    <property type="entry name" value="Glycogen Phosphorylase B"/>
    <property type="match status" value="1"/>
</dbReference>
<dbReference type="Pfam" id="PF08660">
    <property type="entry name" value="Alg14"/>
    <property type="match status" value="1"/>
</dbReference>
<dbReference type="AlphaFoldDB" id="A0A4S8M0S7"/>
<dbReference type="GO" id="GO:0004577">
    <property type="term" value="F:N-acetylglucosaminyldiphosphodolichol N-acetylglucosaminyltransferase activity"/>
    <property type="evidence" value="ECO:0007669"/>
    <property type="project" value="TreeGrafter"/>
</dbReference>
<evidence type="ECO:0000256" key="1">
    <source>
        <dbReference type="ARBA" id="ARBA00004389"/>
    </source>
</evidence>
<comment type="subunit">
    <text evidence="4 11">Heterodimer with ALG13 to form a functional enzyme.</text>
</comment>
<keyword evidence="12" id="KW-0808">Transferase</keyword>
<name>A0A4S8M0S7_DENBC</name>
<reference evidence="12 13" key="1">
    <citation type="journal article" date="2019" name="Nat. Ecol. Evol.">
        <title>Megaphylogeny resolves global patterns of mushroom evolution.</title>
        <authorList>
            <person name="Varga T."/>
            <person name="Krizsan K."/>
            <person name="Foldi C."/>
            <person name="Dima B."/>
            <person name="Sanchez-Garcia M."/>
            <person name="Sanchez-Ramirez S."/>
            <person name="Szollosi G.J."/>
            <person name="Szarkandi J.G."/>
            <person name="Papp V."/>
            <person name="Albert L."/>
            <person name="Andreopoulos W."/>
            <person name="Angelini C."/>
            <person name="Antonin V."/>
            <person name="Barry K.W."/>
            <person name="Bougher N.L."/>
            <person name="Buchanan P."/>
            <person name="Buyck B."/>
            <person name="Bense V."/>
            <person name="Catcheside P."/>
            <person name="Chovatia M."/>
            <person name="Cooper J."/>
            <person name="Damon W."/>
            <person name="Desjardin D."/>
            <person name="Finy P."/>
            <person name="Geml J."/>
            <person name="Haridas S."/>
            <person name="Hughes K."/>
            <person name="Justo A."/>
            <person name="Karasinski D."/>
            <person name="Kautmanova I."/>
            <person name="Kiss B."/>
            <person name="Kocsube S."/>
            <person name="Kotiranta H."/>
            <person name="LaButti K.M."/>
            <person name="Lechner B.E."/>
            <person name="Liimatainen K."/>
            <person name="Lipzen A."/>
            <person name="Lukacs Z."/>
            <person name="Mihaltcheva S."/>
            <person name="Morgado L.N."/>
            <person name="Niskanen T."/>
            <person name="Noordeloos M.E."/>
            <person name="Ohm R.A."/>
            <person name="Ortiz-Santana B."/>
            <person name="Ovrebo C."/>
            <person name="Racz N."/>
            <person name="Riley R."/>
            <person name="Savchenko A."/>
            <person name="Shiryaev A."/>
            <person name="Soop K."/>
            <person name="Spirin V."/>
            <person name="Szebenyi C."/>
            <person name="Tomsovsky M."/>
            <person name="Tulloss R.E."/>
            <person name="Uehling J."/>
            <person name="Grigoriev I.V."/>
            <person name="Vagvolgyi C."/>
            <person name="Papp T."/>
            <person name="Martin F.M."/>
            <person name="Miettinen O."/>
            <person name="Hibbett D.S."/>
            <person name="Nagy L.G."/>
        </authorList>
    </citation>
    <scope>NUCLEOTIDE SEQUENCE [LARGE SCALE GENOMIC DNA]</scope>
    <source>
        <strain evidence="12 13">CBS 962.96</strain>
    </source>
</reference>
<evidence type="ECO:0000256" key="9">
    <source>
        <dbReference type="ARBA" id="ARBA00023136"/>
    </source>
</evidence>
<organism evidence="12 13">
    <name type="scientific">Dendrothele bispora (strain CBS 962.96)</name>
    <dbReference type="NCBI Taxonomy" id="1314807"/>
    <lineage>
        <taxon>Eukaryota</taxon>
        <taxon>Fungi</taxon>
        <taxon>Dikarya</taxon>
        <taxon>Basidiomycota</taxon>
        <taxon>Agaricomycotina</taxon>
        <taxon>Agaricomycetes</taxon>
        <taxon>Agaricomycetidae</taxon>
        <taxon>Agaricales</taxon>
        <taxon>Agaricales incertae sedis</taxon>
        <taxon>Dendrothele</taxon>
    </lineage>
</organism>
<evidence type="ECO:0000256" key="5">
    <source>
        <dbReference type="ARBA" id="ARBA00017467"/>
    </source>
</evidence>
<comment type="function">
    <text evidence="11">Involved in protein N-glycosylation. Essential for the second step of the dolichol-linked oligosaccharide pathway. Anchors the catalytic subunit ALG13 to the ER.</text>
</comment>
<dbReference type="EMBL" id="ML179195">
    <property type="protein sequence ID" value="THU95652.1"/>
    <property type="molecule type" value="Genomic_DNA"/>
</dbReference>
<dbReference type="PANTHER" id="PTHR12154">
    <property type="entry name" value="GLYCOSYL TRANSFERASE-RELATED"/>
    <property type="match status" value="1"/>
</dbReference>
<dbReference type="OrthoDB" id="17098at2759"/>
<evidence type="ECO:0000256" key="11">
    <source>
        <dbReference type="RuleBase" id="RU362127"/>
    </source>
</evidence>
<evidence type="ECO:0000313" key="12">
    <source>
        <dbReference type="EMBL" id="THU95652.1"/>
    </source>
</evidence>
<evidence type="ECO:0000256" key="6">
    <source>
        <dbReference type="ARBA" id="ARBA00022692"/>
    </source>
</evidence>
<gene>
    <name evidence="11" type="primary">ALG14</name>
    <name evidence="12" type="ORF">K435DRAFT_665986</name>
</gene>
<keyword evidence="7 11" id="KW-0256">Endoplasmic reticulum</keyword>
<dbReference type="GO" id="GO:0006488">
    <property type="term" value="P:dolichol-linked oligosaccharide biosynthetic process"/>
    <property type="evidence" value="ECO:0007669"/>
    <property type="project" value="InterPro"/>
</dbReference>
<dbReference type="PANTHER" id="PTHR12154:SF4">
    <property type="entry name" value="UDP-N-ACETYLGLUCOSAMINE TRANSFERASE SUBUNIT ALG14 HOMOLOG"/>
    <property type="match status" value="1"/>
</dbReference>
<accession>A0A4S8M0S7</accession>
<comment type="similarity">
    <text evidence="3 11">Belongs to the ALG14 family.</text>
</comment>
<evidence type="ECO:0000256" key="8">
    <source>
        <dbReference type="ARBA" id="ARBA00022989"/>
    </source>
</evidence>
<evidence type="ECO:0000256" key="10">
    <source>
        <dbReference type="ARBA" id="ARBA00032062"/>
    </source>
</evidence>
<sequence length="232" mass="25867">MPCVVLGTVVLMFILLIRVWFILPQRHKGASSRSNHSSKSRKLAIFLGSGKCGHTSEALALLSTLDFQRYSPRLYIISEGDHLSAQKARTLEASKTSTSQLLSVRISYSIITIPRARKVHQPILTTPPTALVSLLKCIYYVTIEPLFSLDIKFADVLILNGPGTCFVLCLAVYINKILGLPSPKVLYVESFARVKTLSVSGKILRNLVDRFIVQWPQVLDDGKRGEYHGWLV</sequence>
<feature type="transmembrane region" description="Helical" evidence="11">
    <location>
        <begin position="6"/>
        <end position="23"/>
    </location>
</feature>
<dbReference type="InterPro" id="IPR013969">
    <property type="entry name" value="Oligosacch_biosynth_Alg14"/>
</dbReference>
<dbReference type="Proteomes" id="UP000297245">
    <property type="component" value="Unassembled WGS sequence"/>
</dbReference>
<evidence type="ECO:0000256" key="4">
    <source>
        <dbReference type="ARBA" id="ARBA00011335"/>
    </source>
</evidence>
<proteinExistence type="inferred from homology"/>
<protein>
    <recommendedName>
        <fullName evidence="5 11">UDP-N-acetylglucosamine transferase subunit ALG14</fullName>
    </recommendedName>
    <alternativeName>
        <fullName evidence="10 11">Asparagine-linked glycosylation protein 14</fullName>
    </alternativeName>
</protein>
<keyword evidence="13" id="KW-1185">Reference proteome</keyword>
<keyword evidence="8 11" id="KW-1133">Transmembrane helix</keyword>
<keyword evidence="9 11" id="KW-0472">Membrane</keyword>
<evidence type="ECO:0000256" key="7">
    <source>
        <dbReference type="ARBA" id="ARBA00022824"/>
    </source>
</evidence>
<comment type="subcellular location">
    <subcellularLocation>
        <location evidence="1 11">Endoplasmic reticulum membrane</location>
        <topology evidence="1 11">Single-pass membrane protein</topology>
    </subcellularLocation>
    <subcellularLocation>
        <location evidence="2">Nucleus membrane</location>
        <topology evidence="2">Single-pass membrane protein</topology>
    </subcellularLocation>
</comment>
<keyword evidence="6 11" id="KW-0812">Transmembrane</keyword>